<proteinExistence type="predicted"/>
<sequence length="569" mass="62652">MVNKSTQATKFKRIKIPIEVKKEIIEKRERGVSVVELAREYNRNTSTICCILKNREQLKASTVSRGVSRHSRSKLIDDVERLLLIWIDGKQRQGEQLTQNTICEKAKRIYGDIVAGGAGQASPATGTANETFKASNGWLERFKERTGIRSIFRQGKASRAANDFVAAFNKLVRTEGFLPQQIFHCVETGLFCRQGASGTVHQAAEQKCTTSAPVQGRLTLLLCANASGDLKIKPLLVSHTSSNGPPRAFQSNSGQPNPLDVLWRPDKQALVSGDMFAEWISGAFMPSVTNYLQESKLPLRALLVVDSAYGRCVETLDDILPRDGPLLKVQVLPPNTAKVLQSMDQCVIRLFQKHYLKQLLVHCLDVTHGTHLSMEEFWALHFHIGTCAKLIGKAWAAVTAGTLSTGWKRLLPSTQCETITPDTGSTREPTMDQLSTLASCLGLEIGSIDIDGLLAEHDEADPSTEQLQKMLQAEASKKMAAAAPAQIAPPQSIEDIRAVLNAWDRIAPYVRKHHPDVALAARANASYESDVIAHFRAIQNVNNLHRWTVAFCCSCSSCSNYLVGIVFAQ</sequence>
<dbReference type="InterPro" id="IPR050863">
    <property type="entry name" value="CenT-Element_Derived"/>
</dbReference>
<dbReference type="AlphaFoldDB" id="A0A182TSG0"/>
<evidence type="ECO:0000313" key="4">
    <source>
        <dbReference type="EnsemblMetazoa" id="AMEC007491-PA"/>
    </source>
</evidence>
<keyword evidence="2" id="KW-0238">DNA-binding</keyword>
<feature type="domain" description="HTH CENPB-type" evidence="3">
    <location>
        <begin position="67"/>
        <end position="152"/>
    </location>
</feature>
<dbReference type="STRING" id="34690.A0A182TSG0"/>
<dbReference type="SUPFAM" id="SSF46689">
    <property type="entry name" value="Homeodomain-like"/>
    <property type="match status" value="2"/>
</dbReference>
<dbReference type="Pfam" id="PF03184">
    <property type="entry name" value="DDE_1"/>
    <property type="match status" value="1"/>
</dbReference>
<dbReference type="InterPro" id="IPR009057">
    <property type="entry name" value="Homeodomain-like_sf"/>
</dbReference>
<dbReference type="SMART" id="SM00674">
    <property type="entry name" value="CENPB"/>
    <property type="match status" value="1"/>
</dbReference>
<dbReference type="GO" id="GO:0003677">
    <property type="term" value="F:DNA binding"/>
    <property type="evidence" value="ECO:0007669"/>
    <property type="project" value="UniProtKB-KW"/>
</dbReference>
<dbReference type="Gene3D" id="1.10.10.60">
    <property type="entry name" value="Homeodomain-like"/>
    <property type="match status" value="2"/>
</dbReference>
<accession>A0A182TSG0</accession>
<dbReference type="Pfam" id="PF03221">
    <property type="entry name" value="HTH_Tnp_Tc5"/>
    <property type="match status" value="1"/>
</dbReference>
<dbReference type="PANTHER" id="PTHR19303">
    <property type="entry name" value="TRANSPOSON"/>
    <property type="match status" value="1"/>
</dbReference>
<reference evidence="4" key="2">
    <citation type="submission" date="2020-05" db="UniProtKB">
        <authorList>
            <consortium name="EnsemblMetazoa"/>
        </authorList>
    </citation>
    <scope>IDENTIFICATION</scope>
    <source>
        <strain evidence="4">CM1001059</strain>
    </source>
</reference>
<dbReference type="PROSITE" id="PS51253">
    <property type="entry name" value="HTH_CENPB"/>
    <property type="match status" value="1"/>
</dbReference>
<name>A0A182TSG0_9DIPT</name>
<evidence type="ECO:0000256" key="1">
    <source>
        <dbReference type="ARBA" id="ARBA00004123"/>
    </source>
</evidence>
<dbReference type="PANTHER" id="PTHR19303:SF27">
    <property type="entry name" value="HTH CENPB-TYPE DOMAIN-CONTAINING PROTEIN"/>
    <property type="match status" value="1"/>
</dbReference>
<dbReference type="VEuPathDB" id="VectorBase:AMEC007491"/>
<organism evidence="4 5">
    <name type="scientific">Anopheles melas</name>
    <dbReference type="NCBI Taxonomy" id="34690"/>
    <lineage>
        <taxon>Eukaryota</taxon>
        <taxon>Metazoa</taxon>
        <taxon>Ecdysozoa</taxon>
        <taxon>Arthropoda</taxon>
        <taxon>Hexapoda</taxon>
        <taxon>Insecta</taxon>
        <taxon>Pterygota</taxon>
        <taxon>Neoptera</taxon>
        <taxon>Endopterygota</taxon>
        <taxon>Diptera</taxon>
        <taxon>Nematocera</taxon>
        <taxon>Culicoidea</taxon>
        <taxon>Culicidae</taxon>
        <taxon>Anophelinae</taxon>
        <taxon>Anopheles</taxon>
    </lineage>
</organism>
<dbReference type="GO" id="GO:0005634">
    <property type="term" value="C:nucleus"/>
    <property type="evidence" value="ECO:0007669"/>
    <property type="project" value="UniProtKB-SubCell"/>
</dbReference>
<dbReference type="InterPro" id="IPR006600">
    <property type="entry name" value="HTH_CenpB_DNA-bd_dom"/>
</dbReference>
<keyword evidence="5" id="KW-1185">Reference proteome</keyword>
<dbReference type="Proteomes" id="UP000075902">
    <property type="component" value="Unassembled WGS sequence"/>
</dbReference>
<dbReference type="EnsemblMetazoa" id="AMEC007491-RA">
    <property type="protein sequence ID" value="AMEC007491-PA"/>
    <property type="gene ID" value="AMEC007491"/>
</dbReference>
<reference evidence="5" key="1">
    <citation type="submission" date="2014-01" db="EMBL/GenBank/DDBJ databases">
        <title>The Genome Sequence of Anopheles melas CM1001059_A (V2).</title>
        <authorList>
            <consortium name="The Broad Institute Genomics Platform"/>
            <person name="Neafsey D.E."/>
            <person name="Besansky N."/>
            <person name="Howell P."/>
            <person name="Walton C."/>
            <person name="Young S.K."/>
            <person name="Zeng Q."/>
            <person name="Gargeya S."/>
            <person name="Fitzgerald M."/>
            <person name="Haas B."/>
            <person name="Abouelleil A."/>
            <person name="Allen A.W."/>
            <person name="Alvarado L."/>
            <person name="Arachchi H.M."/>
            <person name="Berlin A.M."/>
            <person name="Chapman S.B."/>
            <person name="Gainer-Dewar J."/>
            <person name="Goldberg J."/>
            <person name="Griggs A."/>
            <person name="Gujja S."/>
            <person name="Hansen M."/>
            <person name="Howarth C."/>
            <person name="Imamovic A."/>
            <person name="Ireland A."/>
            <person name="Larimer J."/>
            <person name="McCowan C."/>
            <person name="Murphy C."/>
            <person name="Pearson M."/>
            <person name="Poon T.W."/>
            <person name="Priest M."/>
            <person name="Roberts A."/>
            <person name="Saif S."/>
            <person name="Shea T."/>
            <person name="Sisk P."/>
            <person name="Sykes S."/>
            <person name="Wortman J."/>
            <person name="Nusbaum C."/>
            <person name="Birren B."/>
        </authorList>
    </citation>
    <scope>NUCLEOTIDE SEQUENCE [LARGE SCALE GENOMIC DNA]</scope>
    <source>
        <strain evidence="5">CM1001059</strain>
    </source>
</reference>
<evidence type="ECO:0000313" key="5">
    <source>
        <dbReference type="Proteomes" id="UP000075902"/>
    </source>
</evidence>
<dbReference type="InterPro" id="IPR004875">
    <property type="entry name" value="DDE_SF_endonuclease_dom"/>
</dbReference>
<evidence type="ECO:0000259" key="3">
    <source>
        <dbReference type="PROSITE" id="PS51253"/>
    </source>
</evidence>
<protein>
    <recommendedName>
        <fullName evidence="3">HTH CENPB-type domain-containing protein</fullName>
    </recommendedName>
</protein>
<comment type="subcellular location">
    <subcellularLocation>
        <location evidence="1">Nucleus</location>
    </subcellularLocation>
</comment>
<evidence type="ECO:0000256" key="2">
    <source>
        <dbReference type="ARBA" id="ARBA00023125"/>
    </source>
</evidence>